<dbReference type="EMBL" id="CP003532">
    <property type="protein sequence ID" value="AFK07532.1"/>
    <property type="molecule type" value="Genomic_DNA"/>
</dbReference>
<dbReference type="GO" id="GO:0005737">
    <property type="term" value="C:cytoplasm"/>
    <property type="evidence" value="ECO:0007669"/>
    <property type="project" value="TreeGrafter"/>
</dbReference>
<name>I2F6H9_9BACT</name>
<dbReference type="InterPro" id="IPR035985">
    <property type="entry name" value="Ubiquitin-activating_enz"/>
</dbReference>
<dbReference type="AlphaFoldDB" id="I2F6H9"/>
<sequence>MDIENDFLFRWYERQLLVEGMTRSFLLRLAEETFGHLWGATEELTAELLIRSGLSGITRDFPRHRILPFYSPLIYRQKETMEFRDGDDFKIEEDCGKRIVSFPHTLSIMFSPLIAGKVFSWLMNGSNEIGPICDLPLDLQKASRKGRVMVVGAGGLGCPLIKILLDNGIDDICIIEPGEIKLNNLHRQILYDYGDVGLSKASVIEKKIAQRYSGVRVKIRKESFDPTLIKTEKPDVVVSCVDNYEARYLINDSCYRNCVPFVDSAVENFGGYAMFRDKRVPCYRCFMGDNRKDTGAQKGILTFVSYFGGMLEAAMVLTFLNTGMCGDDVFWFDLRKGKFESISFERREGCPVCSSAKR</sequence>
<feature type="domain" description="THIF-type NAD/FAD binding fold" evidence="1">
    <location>
        <begin position="135"/>
        <end position="351"/>
    </location>
</feature>
<proteinExistence type="predicted"/>
<dbReference type="PANTHER" id="PTHR10953:SF102">
    <property type="entry name" value="ADENYLYLTRANSFERASE AND SULFURTRANSFERASE MOCS3"/>
    <property type="match status" value="1"/>
</dbReference>
<gene>
    <name evidence="2" type="ORF">Theba_1882</name>
</gene>
<dbReference type="GeneID" id="87107645"/>
<dbReference type="Proteomes" id="UP000002881">
    <property type="component" value="Chromosome"/>
</dbReference>
<dbReference type="GO" id="GO:0016779">
    <property type="term" value="F:nucleotidyltransferase activity"/>
    <property type="evidence" value="ECO:0007669"/>
    <property type="project" value="TreeGrafter"/>
</dbReference>
<evidence type="ECO:0000259" key="1">
    <source>
        <dbReference type="Pfam" id="PF00899"/>
    </source>
</evidence>
<evidence type="ECO:0000313" key="3">
    <source>
        <dbReference type="Proteomes" id="UP000002881"/>
    </source>
</evidence>
<dbReference type="InterPro" id="IPR045886">
    <property type="entry name" value="ThiF/MoeB/HesA"/>
</dbReference>
<reference evidence="2 3" key="1">
    <citation type="journal article" date="2012" name="Genome Biol. Evol.">
        <title>Genome Sequence of the Mesophilic Thermotogales Bacterium Mesotoga prima MesG1.Ag.4.2 Reveals the Largest Thermotogales Genome To Date.</title>
        <authorList>
            <person name="Zhaxybayeva O."/>
            <person name="Swithers K.S."/>
            <person name="Foght J."/>
            <person name="Green A.G."/>
            <person name="Bruce D."/>
            <person name="Detter C."/>
            <person name="Han S."/>
            <person name="Teshima H."/>
            <person name="Han J."/>
            <person name="Woyke T."/>
            <person name="Pitluck S."/>
            <person name="Nolan M."/>
            <person name="Ivanova N."/>
            <person name="Pati A."/>
            <person name="Land M.L."/>
            <person name="Dlutek M."/>
            <person name="Doolittle W.F."/>
            <person name="Noll K.M."/>
            <person name="Nesbo C.L."/>
        </authorList>
    </citation>
    <scope>NUCLEOTIDE SEQUENCE [LARGE SCALE GENOMIC DNA]</scope>
    <source>
        <strain evidence="3">mesG1.Ag.4.2</strain>
    </source>
</reference>
<protein>
    <submittedName>
        <fullName evidence="2">Dinucleotide-utilizing enzyme possibly involved in molybdopterin or thiamin biosynthesis</fullName>
    </submittedName>
</protein>
<dbReference type="InterPro" id="IPR000594">
    <property type="entry name" value="ThiF_NAD_FAD-bd"/>
</dbReference>
<dbReference type="HOGENOM" id="CLU_773406_0_0_0"/>
<keyword evidence="3" id="KW-1185">Reference proteome</keyword>
<dbReference type="Pfam" id="PF00899">
    <property type="entry name" value="ThiF"/>
    <property type="match status" value="1"/>
</dbReference>
<dbReference type="SUPFAM" id="SSF69572">
    <property type="entry name" value="Activating enzymes of the ubiquitin-like proteins"/>
    <property type="match status" value="1"/>
</dbReference>
<accession>I2F6H9</accession>
<dbReference type="Gene3D" id="3.40.50.720">
    <property type="entry name" value="NAD(P)-binding Rossmann-like Domain"/>
    <property type="match status" value="1"/>
</dbReference>
<dbReference type="KEGG" id="mpg:Theba_1882"/>
<dbReference type="PANTHER" id="PTHR10953">
    <property type="entry name" value="UBIQUITIN-ACTIVATING ENZYME E1"/>
    <property type="match status" value="1"/>
</dbReference>
<dbReference type="GO" id="GO:0032446">
    <property type="term" value="P:protein modification by small protein conjugation"/>
    <property type="evidence" value="ECO:0007669"/>
    <property type="project" value="TreeGrafter"/>
</dbReference>
<evidence type="ECO:0000313" key="2">
    <source>
        <dbReference type="EMBL" id="AFK07532.1"/>
    </source>
</evidence>
<organism evidence="2 3">
    <name type="scientific">Mesotoga prima MesG1.Ag.4.2</name>
    <dbReference type="NCBI Taxonomy" id="660470"/>
    <lineage>
        <taxon>Bacteria</taxon>
        <taxon>Thermotogati</taxon>
        <taxon>Thermotogota</taxon>
        <taxon>Thermotogae</taxon>
        <taxon>Kosmotogales</taxon>
        <taxon>Kosmotogaceae</taxon>
        <taxon>Mesotoga</taxon>
    </lineage>
</organism>
<dbReference type="RefSeq" id="WP_014731335.1">
    <property type="nucleotide sequence ID" value="NC_017934.1"/>
</dbReference>
<dbReference type="GO" id="GO:0004792">
    <property type="term" value="F:thiosulfate-cyanide sulfurtransferase activity"/>
    <property type="evidence" value="ECO:0007669"/>
    <property type="project" value="TreeGrafter"/>
</dbReference>
<dbReference type="STRING" id="660470.Theba_1882"/>
<dbReference type="GO" id="GO:0008641">
    <property type="term" value="F:ubiquitin-like modifier activating enzyme activity"/>
    <property type="evidence" value="ECO:0007669"/>
    <property type="project" value="InterPro"/>
</dbReference>
<dbReference type="eggNOG" id="COG0476">
    <property type="taxonomic scope" value="Bacteria"/>
</dbReference>